<name>A0A1W1HAZ7_9BACT</name>
<keyword evidence="2" id="KW-1185">Reference proteome</keyword>
<dbReference type="AlphaFoldDB" id="A0A1W1HAZ7"/>
<accession>A0A1W1HAZ7</accession>
<dbReference type="EMBL" id="FWEV01000100">
    <property type="protein sequence ID" value="SLM29616.1"/>
    <property type="molecule type" value="Genomic_DNA"/>
</dbReference>
<reference evidence="1 2" key="1">
    <citation type="submission" date="2017-03" db="EMBL/GenBank/DDBJ databases">
        <authorList>
            <person name="Afonso C.L."/>
            <person name="Miller P.J."/>
            <person name="Scott M.A."/>
            <person name="Spackman E."/>
            <person name="Goraichik I."/>
            <person name="Dimitrov K.M."/>
            <person name="Suarez D.L."/>
            <person name="Swayne D.E."/>
        </authorList>
    </citation>
    <scope>NUCLEOTIDE SEQUENCE [LARGE SCALE GENOMIC DNA]</scope>
    <source>
        <strain evidence="1">PRJEB14757</strain>
    </source>
</reference>
<sequence>MYNDHGRPICHNEALKSFRALKDGGHYDKIQNRHLISFSEVLVFV</sequence>
<proteinExistence type="predicted"/>
<organism evidence="1 2">
    <name type="scientific">Desulfamplus magnetovallimortis</name>
    <dbReference type="NCBI Taxonomy" id="1246637"/>
    <lineage>
        <taxon>Bacteria</taxon>
        <taxon>Pseudomonadati</taxon>
        <taxon>Thermodesulfobacteriota</taxon>
        <taxon>Desulfobacteria</taxon>
        <taxon>Desulfobacterales</taxon>
        <taxon>Desulfobacteraceae</taxon>
        <taxon>Desulfamplus</taxon>
    </lineage>
</organism>
<evidence type="ECO:0000313" key="2">
    <source>
        <dbReference type="Proteomes" id="UP000191931"/>
    </source>
</evidence>
<evidence type="ECO:0000313" key="1">
    <source>
        <dbReference type="EMBL" id="SLM29616.1"/>
    </source>
</evidence>
<dbReference type="Proteomes" id="UP000191931">
    <property type="component" value="Unassembled WGS sequence"/>
</dbReference>
<gene>
    <name evidence="1" type="ORF">MTBBW1_1890014</name>
</gene>
<protein>
    <submittedName>
        <fullName evidence="1">Uncharacterized protein</fullName>
    </submittedName>
</protein>